<evidence type="ECO:0000313" key="2">
    <source>
        <dbReference type="Proteomes" id="UP000065521"/>
    </source>
</evidence>
<protein>
    <submittedName>
        <fullName evidence="1">Uncharacterized protein</fullName>
    </submittedName>
</protein>
<organism evidence="1 2">
    <name type="scientific">Burkholderia ubonensis</name>
    <dbReference type="NCBI Taxonomy" id="101571"/>
    <lineage>
        <taxon>Bacteria</taxon>
        <taxon>Pseudomonadati</taxon>
        <taxon>Pseudomonadota</taxon>
        <taxon>Betaproteobacteria</taxon>
        <taxon>Burkholderiales</taxon>
        <taxon>Burkholderiaceae</taxon>
        <taxon>Burkholderia</taxon>
        <taxon>Burkholderia cepacia complex</taxon>
    </lineage>
</organism>
<reference evidence="1 2" key="1">
    <citation type="submission" date="2015-11" db="EMBL/GenBank/DDBJ databases">
        <title>Expanding the genomic diversity of Burkholderia species for the development of highly accurate diagnostics.</title>
        <authorList>
            <person name="Sahl J."/>
            <person name="Keim P."/>
            <person name="Wagner D."/>
        </authorList>
    </citation>
    <scope>NUCLEOTIDE SEQUENCE [LARGE SCALE GENOMIC DNA]</scope>
    <source>
        <strain evidence="1 2">RF32-BP4</strain>
    </source>
</reference>
<accession>A0A102K8K3</accession>
<comment type="caution">
    <text evidence="1">The sequence shown here is derived from an EMBL/GenBank/DDBJ whole genome shotgun (WGS) entry which is preliminary data.</text>
</comment>
<name>A0A102K8K3_9BURK</name>
<evidence type="ECO:0000313" key="1">
    <source>
        <dbReference type="EMBL" id="KUZ81082.1"/>
    </source>
</evidence>
<gene>
    <name evidence="1" type="ORF">WI38_32805</name>
</gene>
<dbReference type="EMBL" id="LOTN01000075">
    <property type="protein sequence ID" value="KUZ81082.1"/>
    <property type="molecule type" value="Genomic_DNA"/>
</dbReference>
<dbReference type="Proteomes" id="UP000065521">
    <property type="component" value="Unassembled WGS sequence"/>
</dbReference>
<dbReference type="AlphaFoldDB" id="A0A102K8K3"/>
<proteinExistence type="predicted"/>
<sequence>MDAPPDDSRVAAWAAARVTPDMLATAISEARQRRVKARSLQPVNVGLLDAIIGDELAARSASSATAGMSAGDWWRSWSGIVAKGAEFGLKQGDGEPDMDFRVRVYRAAGDGPWWDELNRAFRNTAGPVAAGAILENGR</sequence>